<feature type="region of interest" description="Disordered" evidence="1">
    <location>
        <begin position="61"/>
        <end position="99"/>
    </location>
</feature>
<reference evidence="4 5" key="1">
    <citation type="submission" date="2023-03" db="EMBL/GenBank/DDBJ databases">
        <title>Draft genome sequence of the bacteria which degrade cell wall of Tricholomamatutake.</title>
        <authorList>
            <person name="Konishi Y."/>
            <person name="Fukuta Y."/>
            <person name="Shirasaka N."/>
        </authorList>
    </citation>
    <scope>NUCLEOTIDE SEQUENCE [LARGE SCALE GENOMIC DNA]</scope>
    <source>
        <strain evidence="5">mu1</strain>
    </source>
</reference>
<dbReference type="InterPro" id="IPR013693">
    <property type="entry name" value="SpoIID/LytB_N"/>
</dbReference>
<organism evidence="4 5">
    <name type="scientific">Paenibacillus glycanilyticus</name>
    <dbReference type="NCBI Taxonomy" id="126569"/>
    <lineage>
        <taxon>Bacteria</taxon>
        <taxon>Bacillati</taxon>
        <taxon>Bacillota</taxon>
        <taxon>Bacilli</taxon>
        <taxon>Bacillales</taxon>
        <taxon>Paenibacillaceae</taxon>
        <taxon>Paenibacillus</taxon>
    </lineage>
</organism>
<feature type="transmembrane region" description="Helical" evidence="2">
    <location>
        <begin position="20"/>
        <end position="45"/>
    </location>
</feature>
<evidence type="ECO:0000256" key="2">
    <source>
        <dbReference type="SAM" id="Phobius"/>
    </source>
</evidence>
<proteinExistence type="predicted"/>
<evidence type="ECO:0000256" key="1">
    <source>
        <dbReference type="SAM" id="MobiDB-lite"/>
    </source>
</evidence>
<evidence type="ECO:0000259" key="3">
    <source>
        <dbReference type="Pfam" id="PF08486"/>
    </source>
</evidence>
<keyword evidence="2" id="KW-0812">Transmembrane</keyword>
<keyword evidence="5" id="KW-1185">Reference proteome</keyword>
<dbReference type="InterPro" id="IPR014225">
    <property type="entry name" value="Spore_II_D_firmicutes"/>
</dbReference>
<dbReference type="PANTHER" id="PTHR30032:SF4">
    <property type="entry name" value="AMIDASE ENHANCER"/>
    <property type="match status" value="1"/>
</dbReference>
<keyword evidence="2" id="KW-0472">Membrane</keyword>
<feature type="domain" description="Sporulation stage II protein D amidase enhancer LytB N-terminal" evidence="3">
    <location>
        <begin position="113"/>
        <end position="222"/>
    </location>
</feature>
<dbReference type="Proteomes" id="UP001157114">
    <property type="component" value="Unassembled WGS sequence"/>
</dbReference>
<dbReference type="EMBL" id="BSSQ01000017">
    <property type="protein sequence ID" value="GLX70151.1"/>
    <property type="molecule type" value="Genomic_DNA"/>
</dbReference>
<evidence type="ECO:0000313" key="5">
    <source>
        <dbReference type="Proteomes" id="UP001157114"/>
    </source>
</evidence>
<dbReference type="NCBIfam" id="TIGR02669">
    <property type="entry name" value="SpoIID_LytB"/>
    <property type="match status" value="1"/>
</dbReference>
<feature type="compositionally biased region" description="Polar residues" evidence="1">
    <location>
        <begin position="61"/>
        <end position="73"/>
    </location>
</feature>
<dbReference type="NCBIfam" id="TIGR02870">
    <property type="entry name" value="spore_II_D"/>
    <property type="match status" value="1"/>
</dbReference>
<name>A0ABQ6GLD2_9BACL</name>
<protein>
    <recommendedName>
        <fullName evidence="3">Sporulation stage II protein D amidase enhancer LytB N-terminal domain-containing protein</fullName>
    </recommendedName>
</protein>
<evidence type="ECO:0000313" key="4">
    <source>
        <dbReference type="EMBL" id="GLX70151.1"/>
    </source>
</evidence>
<gene>
    <name evidence="4" type="ORF">MU1_44970</name>
</gene>
<keyword evidence="2" id="KW-1133">Transmembrane helix</keyword>
<dbReference type="InterPro" id="IPR051922">
    <property type="entry name" value="Bact_Sporulation_Assoc"/>
</dbReference>
<comment type="caution">
    <text evidence="4">The sequence shown here is derived from an EMBL/GenBank/DDBJ whole genome shotgun (WGS) entry which is preliminary data.</text>
</comment>
<dbReference type="Pfam" id="PF08486">
    <property type="entry name" value="SpoIID"/>
    <property type="match status" value="1"/>
</dbReference>
<accession>A0ABQ6GLD2</accession>
<dbReference type="PANTHER" id="PTHR30032">
    <property type="entry name" value="N-ACETYLMURAMOYL-L-ALANINE AMIDASE-RELATED"/>
    <property type="match status" value="1"/>
</dbReference>
<sequence>MRYAVGRQNRAARRSGSRWLTRVCWTAFGIGILMSISVLLATSVYRNAGAARISTEYQQFQGESGGVTSTNKASADGFGQAPLPSPGTSKPGAGASDGNRNGKEIYINVYLTKEQRTERVSLENYVKGVLAGEMPADFELEALKAQAIAARTYIVRRLELDDHSGMPATAAASRADVTDTIDHQMYISLDQLQVLWPKDEQKANLAKLDKAVSETRGEIITYSGEPIQAVFFSTSNGYTENSEQYFQEELPYLRSVASPWDKQISPRYEETVKLALSDFYARLGLATNKKPAIRVLDKTAGKRIADIMIDGKTYTGREVREKLGLASSQFTWKLDKDEISITTFGYGHGVGMSQWGANGMAEEGKSAEQIVTYYYTGTKVEQASKL</sequence>
<dbReference type="InterPro" id="IPR013486">
    <property type="entry name" value="SpoIID/LytB"/>
</dbReference>